<feature type="domain" description="PDEase" evidence="5">
    <location>
        <begin position="578"/>
        <end position="744"/>
    </location>
</feature>
<dbReference type="InterPro" id="IPR036322">
    <property type="entry name" value="WD40_repeat_dom_sf"/>
</dbReference>
<dbReference type="PROSITE" id="PS51845">
    <property type="entry name" value="PDEASE_I_2"/>
    <property type="match status" value="1"/>
</dbReference>
<dbReference type="SUPFAM" id="SSF50978">
    <property type="entry name" value="WD40 repeat-like"/>
    <property type="match status" value="1"/>
</dbReference>
<keyword evidence="3" id="KW-0853">WD repeat</keyword>
<proteinExistence type="predicted"/>
<dbReference type="InterPro" id="IPR015943">
    <property type="entry name" value="WD40/YVTN_repeat-like_dom_sf"/>
</dbReference>
<dbReference type="Gene3D" id="1.10.1300.10">
    <property type="entry name" value="3'5'-cyclic nucleotide phosphodiesterase, catalytic domain"/>
    <property type="match status" value="1"/>
</dbReference>
<accession>A0ABN9W7G6</accession>
<dbReference type="PROSITE" id="PS50082">
    <property type="entry name" value="WD_REPEATS_2"/>
    <property type="match status" value="2"/>
</dbReference>
<dbReference type="PANTHER" id="PTHR11347">
    <property type="entry name" value="CYCLIC NUCLEOTIDE PHOSPHODIESTERASE"/>
    <property type="match status" value="1"/>
</dbReference>
<dbReference type="InterPro" id="IPR036971">
    <property type="entry name" value="PDEase_catalytic_dom_sf"/>
</dbReference>
<evidence type="ECO:0000256" key="4">
    <source>
        <dbReference type="SAM" id="MobiDB-lite"/>
    </source>
</evidence>
<feature type="repeat" description="WD" evidence="3">
    <location>
        <begin position="504"/>
        <end position="545"/>
    </location>
</feature>
<keyword evidence="1" id="KW-0479">Metal-binding</keyword>
<keyword evidence="7" id="KW-1185">Reference proteome</keyword>
<dbReference type="PROSITE" id="PS50294">
    <property type="entry name" value="WD_REPEATS_REGION"/>
    <property type="match status" value="1"/>
</dbReference>
<organism evidence="6 7">
    <name type="scientific">Prorocentrum cordatum</name>
    <dbReference type="NCBI Taxonomy" id="2364126"/>
    <lineage>
        <taxon>Eukaryota</taxon>
        <taxon>Sar</taxon>
        <taxon>Alveolata</taxon>
        <taxon>Dinophyceae</taxon>
        <taxon>Prorocentrales</taxon>
        <taxon>Prorocentraceae</taxon>
        <taxon>Prorocentrum</taxon>
    </lineage>
</organism>
<name>A0ABN9W7G6_9DINO</name>
<dbReference type="SMART" id="SM00320">
    <property type="entry name" value="WD40"/>
    <property type="match status" value="3"/>
</dbReference>
<comment type="caution">
    <text evidence="6">The sequence shown here is derived from an EMBL/GenBank/DDBJ whole genome shotgun (WGS) entry which is preliminary data.</text>
</comment>
<feature type="region of interest" description="Disordered" evidence="4">
    <location>
        <begin position="208"/>
        <end position="239"/>
    </location>
</feature>
<sequence>MGGTTATHASGIGGIGRRAYSTTRTAATPAPADLPVETMKYKIMGAHDCCARSQREATMTLEDRLRLALLPENTLFVPSILDILWDLPQRFSKALSTALRHDNGGRNGLDQFLDRRVNIWELEHVDIWAVANHHKSFSHIVSEVFTRDDHGPNRNAAHAHMHQADRAGQPWQDGQEYCVIAVLRALQLHIDDEKARFQVQALAPREPTCSPARALAPQTPDAPTELRLRGGGGSRRDDATALPAGLDDELLAPLVAEARVLIGVSVRQAAAPVALAADIGELILIDPRVRLTSVALAAVAVSTAASLGHARGLARAFGTEVLLSEAGLGSLGFGCRCAEELAPFAIGALLRIAAEVWAPRIGEAPGPIFVQALDADLSYAHAASSGRHEATRPCSGAVASPWAAANGEGQRDLPALIAGVTYTQCCGSVPQFRSGHLAMSALFPPDRPEILTASYDSAAKIWRVGSGECLRALEGNGHVVITAAFSLEGLWVLTVGPGECLRALEGHDHAARSAASAPDRLEVLSASYDGTAKIWRGGSRECLRALDGHGYVAIAAVVSLVGQPVLSAAFSLDGLEVLTASQDFRRLRGLFVELILATDMASHKRILDSVDAALERFARTPPVASLDGGLGPGSAGEAMLLLQVAVKCADLGHVTLSRAAHLRYVRRLEEELFAQGDRERELGLEVSFLMDREMTGVASSQVEFFEDVALPLFRRLAMACRELQPLLEGAEGNYWYWRGLQSGRPVAAWNDKEKNRIFIREPQAFQGKLDELLKAE</sequence>
<evidence type="ECO:0000256" key="3">
    <source>
        <dbReference type="PROSITE-ProRule" id="PRU00221"/>
    </source>
</evidence>
<dbReference type="Pfam" id="PF00233">
    <property type="entry name" value="PDEase_I"/>
    <property type="match status" value="1"/>
</dbReference>
<dbReference type="InterPro" id="IPR002073">
    <property type="entry name" value="PDEase_catalytic_dom"/>
</dbReference>
<evidence type="ECO:0000256" key="1">
    <source>
        <dbReference type="ARBA" id="ARBA00022723"/>
    </source>
</evidence>
<evidence type="ECO:0000313" key="7">
    <source>
        <dbReference type="Proteomes" id="UP001189429"/>
    </source>
</evidence>
<dbReference type="Pfam" id="PF00400">
    <property type="entry name" value="WD40"/>
    <property type="match status" value="1"/>
</dbReference>
<feature type="compositionally biased region" description="Basic and acidic residues" evidence="4">
    <location>
        <begin position="224"/>
        <end position="239"/>
    </location>
</feature>
<dbReference type="EMBL" id="CAUYUJ010018270">
    <property type="protein sequence ID" value="CAK0882112.1"/>
    <property type="molecule type" value="Genomic_DNA"/>
</dbReference>
<dbReference type="SUPFAM" id="SSF109604">
    <property type="entry name" value="HD-domain/PDEase-like"/>
    <property type="match status" value="1"/>
</dbReference>
<dbReference type="Proteomes" id="UP001189429">
    <property type="component" value="Unassembled WGS sequence"/>
</dbReference>
<evidence type="ECO:0000259" key="5">
    <source>
        <dbReference type="PROSITE" id="PS51845"/>
    </source>
</evidence>
<reference evidence="6" key="1">
    <citation type="submission" date="2023-10" db="EMBL/GenBank/DDBJ databases">
        <authorList>
            <person name="Chen Y."/>
            <person name="Shah S."/>
            <person name="Dougan E. K."/>
            <person name="Thang M."/>
            <person name="Chan C."/>
        </authorList>
    </citation>
    <scope>NUCLEOTIDE SEQUENCE [LARGE SCALE GENOMIC DNA]</scope>
</reference>
<gene>
    <name evidence="6" type="ORF">PCOR1329_LOCUS64741</name>
</gene>
<feature type="repeat" description="WD" evidence="3">
    <location>
        <begin position="443"/>
        <end position="472"/>
    </location>
</feature>
<evidence type="ECO:0000313" key="6">
    <source>
        <dbReference type="EMBL" id="CAK0882112.1"/>
    </source>
</evidence>
<dbReference type="Gene3D" id="2.130.10.10">
    <property type="entry name" value="YVTN repeat-like/Quinoprotein amine dehydrogenase"/>
    <property type="match status" value="1"/>
</dbReference>
<dbReference type="InterPro" id="IPR001680">
    <property type="entry name" value="WD40_rpt"/>
</dbReference>
<keyword evidence="2" id="KW-0378">Hydrolase</keyword>
<protein>
    <recommendedName>
        <fullName evidence="5">PDEase domain-containing protein</fullName>
    </recommendedName>
</protein>
<evidence type="ECO:0000256" key="2">
    <source>
        <dbReference type="ARBA" id="ARBA00022801"/>
    </source>
</evidence>